<dbReference type="Gene3D" id="2.40.100.10">
    <property type="entry name" value="Cyclophilin-like"/>
    <property type="match status" value="1"/>
</dbReference>
<reference evidence="3" key="1">
    <citation type="submission" date="2018-01" db="EMBL/GenBank/DDBJ databases">
        <authorList>
            <person name="Mao J.F."/>
        </authorList>
    </citation>
    <scope>NUCLEOTIDE SEQUENCE</scope>
    <source>
        <strain evidence="3">Huo1</strain>
        <tissue evidence="3">Leaf</tissue>
    </source>
</reference>
<keyword evidence="1" id="KW-0812">Transmembrane</keyword>
<organism evidence="3">
    <name type="scientific">Salvia splendens</name>
    <name type="common">Scarlet sage</name>
    <dbReference type="NCBI Taxonomy" id="180675"/>
    <lineage>
        <taxon>Eukaryota</taxon>
        <taxon>Viridiplantae</taxon>
        <taxon>Streptophyta</taxon>
        <taxon>Embryophyta</taxon>
        <taxon>Tracheophyta</taxon>
        <taxon>Spermatophyta</taxon>
        <taxon>Magnoliopsida</taxon>
        <taxon>eudicotyledons</taxon>
        <taxon>Gunneridae</taxon>
        <taxon>Pentapetalae</taxon>
        <taxon>asterids</taxon>
        <taxon>lamiids</taxon>
        <taxon>Lamiales</taxon>
        <taxon>Lamiaceae</taxon>
        <taxon>Nepetoideae</taxon>
        <taxon>Mentheae</taxon>
        <taxon>Salviinae</taxon>
        <taxon>Salvia</taxon>
        <taxon>Salvia subgen. Calosphace</taxon>
        <taxon>core Calosphace</taxon>
    </lineage>
</organism>
<dbReference type="AlphaFoldDB" id="A0A8X8XIG0"/>
<accession>A0A8X8XIG0</accession>
<dbReference type="PANTHER" id="PTHR46873:SF1">
    <property type="entry name" value="EXPRESSED PROTEIN"/>
    <property type="match status" value="1"/>
</dbReference>
<evidence type="ECO:0000313" key="4">
    <source>
        <dbReference type="Proteomes" id="UP000298416"/>
    </source>
</evidence>
<sequence>MGRKGSEVEPARWGPMLLLLMGSVSFCMVYIFMSTVMRPSSSGDSKMGALGVGDGGKSEVKVSGDGGCCKGIPDLELWGASVKWGTDFKVNSSEQCCNACKAMCTGKDGPCLCDSWVFCGNKKACGEKFGETNLVLIHGFSVVKESSMLSSLIISDMYATVYDTHCWLKKQKDVLHPEKQDNGNTNMWTSGIVFGKGEGIIVLQTEYGTLHIKLLPECSPHSVAYMLELLALRHCAAIKPNMVPYGCISSRMQGASYGPPFGLIQGTLEAQGVAFNPIPSEHCPTIRRGSVAWVGSGPEFFVSLANHEEWQKGYTVFGSVLPEDMAIAEKIAQLPTKSDVWNNINVSVLEKTVPLKIQRIKLGHSDLNLSAD</sequence>
<keyword evidence="1" id="KW-1133">Transmembrane helix</keyword>
<keyword evidence="1" id="KW-0472">Membrane</keyword>
<comment type="caution">
    <text evidence="3">The sequence shown here is derived from an EMBL/GenBank/DDBJ whole genome shotgun (WGS) entry which is preliminary data.</text>
</comment>
<dbReference type="InterPro" id="IPR029000">
    <property type="entry name" value="Cyclophilin-like_dom_sf"/>
</dbReference>
<name>A0A8X8XIG0_SALSN</name>
<keyword evidence="4" id="KW-1185">Reference proteome</keyword>
<evidence type="ECO:0000313" key="3">
    <source>
        <dbReference type="EMBL" id="KAG6412715.1"/>
    </source>
</evidence>
<dbReference type="Pfam" id="PF00160">
    <property type="entry name" value="Pro_isomerase"/>
    <property type="match status" value="1"/>
</dbReference>
<dbReference type="EMBL" id="PNBA02000009">
    <property type="protein sequence ID" value="KAG6412715.1"/>
    <property type="molecule type" value="Genomic_DNA"/>
</dbReference>
<gene>
    <name evidence="3" type="ORF">SASPL_125400</name>
</gene>
<dbReference type="SUPFAM" id="SSF50891">
    <property type="entry name" value="Cyclophilin-like"/>
    <property type="match status" value="1"/>
</dbReference>
<dbReference type="FunFam" id="2.40.100.10:FF:000086">
    <property type="entry name" value="Predicted protein"/>
    <property type="match status" value="1"/>
</dbReference>
<feature type="transmembrane region" description="Helical" evidence="1">
    <location>
        <begin position="12"/>
        <end position="33"/>
    </location>
</feature>
<evidence type="ECO:0000259" key="2">
    <source>
        <dbReference type="Pfam" id="PF00160"/>
    </source>
</evidence>
<dbReference type="PANTHER" id="PTHR46873">
    <property type="entry name" value="EXPRESSED PROTEIN"/>
    <property type="match status" value="1"/>
</dbReference>
<protein>
    <recommendedName>
        <fullName evidence="2">PPIase cyclophilin-type domain-containing protein</fullName>
    </recommendedName>
</protein>
<proteinExistence type="predicted"/>
<reference evidence="3" key="2">
    <citation type="submission" date="2020-08" db="EMBL/GenBank/DDBJ databases">
        <title>Plant Genome Project.</title>
        <authorList>
            <person name="Zhang R.-G."/>
        </authorList>
    </citation>
    <scope>NUCLEOTIDE SEQUENCE</scope>
    <source>
        <strain evidence="3">Huo1</strain>
        <tissue evidence="3">Leaf</tissue>
    </source>
</reference>
<evidence type="ECO:0000256" key="1">
    <source>
        <dbReference type="SAM" id="Phobius"/>
    </source>
</evidence>
<feature type="domain" description="PPIase cyclophilin-type" evidence="2">
    <location>
        <begin position="201"/>
        <end position="350"/>
    </location>
</feature>
<dbReference type="GO" id="GO:0003755">
    <property type="term" value="F:peptidyl-prolyl cis-trans isomerase activity"/>
    <property type="evidence" value="ECO:0007669"/>
    <property type="project" value="InterPro"/>
</dbReference>
<dbReference type="InterPro" id="IPR002130">
    <property type="entry name" value="Cyclophilin-type_PPIase_dom"/>
</dbReference>
<dbReference type="Proteomes" id="UP000298416">
    <property type="component" value="Unassembled WGS sequence"/>
</dbReference>